<dbReference type="InterPro" id="IPR050407">
    <property type="entry name" value="Geranylgeranyl_reductase"/>
</dbReference>
<dbReference type="EMBL" id="MLJW01000006">
    <property type="protein sequence ID" value="OIR16747.1"/>
    <property type="molecule type" value="Genomic_DNA"/>
</dbReference>
<dbReference type="PANTHER" id="PTHR42685:SF22">
    <property type="entry name" value="CONDITIONED MEDIUM FACTOR RECEPTOR 1"/>
    <property type="match status" value="1"/>
</dbReference>
<keyword evidence="1" id="KW-0560">Oxidoreductase</keyword>
<reference evidence="1" key="1">
    <citation type="submission" date="2016-10" db="EMBL/GenBank/DDBJ databases">
        <title>Sequence of Gallionella enrichment culture.</title>
        <authorList>
            <person name="Poehlein A."/>
            <person name="Muehling M."/>
            <person name="Daniel R."/>
        </authorList>
    </citation>
    <scope>NUCLEOTIDE SEQUENCE</scope>
</reference>
<dbReference type="SUPFAM" id="SSF51905">
    <property type="entry name" value="FAD/NAD(P)-binding domain"/>
    <property type="match status" value="1"/>
</dbReference>
<dbReference type="AlphaFoldDB" id="A0A1J5T9F7"/>
<evidence type="ECO:0000313" key="1">
    <source>
        <dbReference type="EMBL" id="OIR16747.1"/>
    </source>
</evidence>
<dbReference type="Pfam" id="PF13450">
    <property type="entry name" value="NAD_binding_8"/>
    <property type="match status" value="1"/>
</dbReference>
<sequence length="382" mass="42082">MKRHSFPLGQIMQGCDALIVGGGPAGSTCAWQLRRRGMDVMVMDKALFPRDKVCAGWVTPAVLEALQLDTAAYAVQHVLQPITAFRTGLIDGGNLETRYPDTVSYGIRRYEFDDYLLRRSAARLLLGQGLKSLRRSGEHWIVNEAISTPMLVGAGGHFCPVARFMGAKLGADEPAIAAKEIEFRLNMAQSEDCRVQGEMPELYFCRDLKGYGWCFRKGSYLNIGLGREGNHRLSDHLAHFCSFLKQRGRIPQDIPDRFHGHAYLLYGHAVRKPVGDGVLLVGDAAGLAYPQSGEGIRPAVESGLMAAATILEARGDYREQQLQSYRNALSARFGPTAATEGAGPAFMRTLLGGVLLGNRWFTRHVVLDRWFLHSHQPVAQAA</sequence>
<dbReference type="PRINTS" id="PR00420">
    <property type="entry name" value="RNGMNOXGNASE"/>
</dbReference>
<proteinExistence type="predicted"/>
<gene>
    <name evidence="1" type="ORF">GALL_25660</name>
</gene>
<name>A0A1J5T9F7_9ZZZZ</name>
<dbReference type="PROSITE" id="PS51257">
    <property type="entry name" value="PROKAR_LIPOPROTEIN"/>
    <property type="match status" value="1"/>
</dbReference>
<organism evidence="1">
    <name type="scientific">mine drainage metagenome</name>
    <dbReference type="NCBI Taxonomy" id="410659"/>
    <lineage>
        <taxon>unclassified sequences</taxon>
        <taxon>metagenomes</taxon>
        <taxon>ecological metagenomes</taxon>
    </lineage>
</organism>
<dbReference type="PANTHER" id="PTHR42685">
    <property type="entry name" value="GERANYLGERANYL DIPHOSPHATE REDUCTASE"/>
    <property type="match status" value="1"/>
</dbReference>
<dbReference type="InterPro" id="IPR036188">
    <property type="entry name" value="FAD/NAD-bd_sf"/>
</dbReference>
<protein>
    <submittedName>
        <fullName evidence="1">Putative oxidoreductasec</fullName>
        <ecNumber evidence="1">1.-.-.-</ecNumber>
    </submittedName>
</protein>
<dbReference type="GO" id="GO:0016491">
    <property type="term" value="F:oxidoreductase activity"/>
    <property type="evidence" value="ECO:0007669"/>
    <property type="project" value="UniProtKB-KW"/>
</dbReference>
<dbReference type="Gene3D" id="3.50.50.60">
    <property type="entry name" value="FAD/NAD(P)-binding domain"/>
    <property type="match status" value="1"/>
</dbReference>
<comment type="caution">
    <text evidence="1">The sequence shown here is derived from an EMBL/GenBank/DDBJ whole genome shotgun (WGS) entry which is preliminary data.</text>
</comment>
<dbReference type="EC" id="1.-.-.-" evidence="1"/>
<accession>A0A1J5T9F7</accession>